<dbReference type="STRING" id="406817.XNC1_2033"/>
<protein>
    <submittedName>
        <fullName evidence="1">Uncharacterized protein</fullName>
    </submittedName>
</protein>
<keyword evidence="2" id="KW-1185">Reference proteome</keyword>
<proteinExistence type="predicted"/>
<name>D3VEI1_XENNA</name>
<dbReference type="EMBL" id="FN667742">
    <property type="protein sequence ID" value="CBJ90093.1"/>
    <property type="molecule type" value="Genomic_DNA"/>
</dbReference>
<dbReference type="KEGG" id="xne:XNC1_2033"/>
<reference evidence="1 2" key="1">
    <citation type="journal article" date="2011" name="PLoS ONE">
        <title>The entomopathogenic bacterial endosymbionts xenorhabdus and photorhabdus: convergent lifestyles from divergent genomes.</title>
        <authorList>
            <person name="Chaston J.M."/>
            <person name="Suen G."/>
            <person name="Tucker S.L."/>
            <person name="Andersen A.W."/>
            <person name="Bhasin A."/>
            <person name="Bode E."/>
            <person name="Bode H.B."/>
            <person name="Brachmann A.O."/>
            <person name="Cowles C.E."/>
            <person name="Cowles K.N."/>
            <person name="Darby C."/>
            <person name="de Leon L."/>
            <person name="Drace K."/>
            <person name="Du Z."/>
            <person name="Givaudan A."/>
            <person name="Herbert Tran E.E."/>
            <person name="Jewell K.A."/>
            <person name="Knack J.J."/>
            <person name="Krasomil-Osterfeld K.C."/>
            <person name="Kukor R."/>
            <person name="Lanois A."/>
            <person name="Latreille P."/>
            <person name="Leimgruber N.K."/>
            <person name="Lipke C.M."/>
            <person name="Liu R."/>
            <person name="Lu X."/>
            <person name="Martens E.C."/>
            <person name="Marri P.R."/>
            <person name="Medigue C."/>
            <person name="Menard M.L."/>
            <person name="Miller N.M."/>
            <person name="Morales-Soto N."/>
            <person name="Norton S."/>
            <person name="Ogier J.C."/>
            <person name="Orchard S.S."/>
            <person name="Park D."/>
            <person name="Park Y."/>
            <person name="Qurollo B.A."/>
            <person name="Sugar D.R."/>
            <person name="Richards G.R."/>
            <person name="Rouy Z."/>
            <person name="Slominski B."/>
            <person name="Slominski K."/>
            <person name="Snyder H."/>
            <person name="Tjaden B.C."/>
            <person name="van der Hoeven R."/>
            <person name="Welch R.D."/>
            <person name="Wheeler C."/>
            <person name="Xiang B."/>
            <person name="Barbazuk B."/>
            <person name="Gaudriault S."/>
            <person name="Goodner B."/>
            <person name="Slater S.C."/>
            <person name="Forst S."/>
            <person name="Goldman B.S."/>
            <person name="Goodrich-Blair H."/>
        </authorList>
    </citation>
    <scope>NUCLEOTIDE SEQUENCE [LARGE SCALE GENOMIC DNA]</scope>
    <source>
        <strain evidence="2">ATCC 19061 / DSM 3370 / CCUG 14189 / LMG 1036 / NCIMB 9965 / AN6</strain>
    </source>
</reference>
<dbReference type="HOGENOM" id="CLU_3142389_0_0_6"/>
<sequence>MNGMQNKFEIQKILLSTIPRFKRLFQHKNEDIALFSSEIIKDLTLSKIFKLR</sequence>
<dbReference type="AlphaFoldDB" id="D3VEI1"/>
<gene>
    <name evidence="1" type="ordered locus">XNC1_2033</name>
</gene>
<evidence type="ECO:0000313" key="1">
    <source>
        <dbReference type="EMBL" id="CBJ90093.1"/>
    </source>
</evidence>
<dbReference type="Proteomes" id="UP000008075">
    <property type="component" value="Chromosome"/>
</dbReference>
<evidence type="ECO:0000313" key="2">
    <source>
        <dbReference type="Proteomes" id="UP000008075"/>
    </source>
</evidence>
<organism evidence="1 2">
    <name type="scientific">Xenorhabdus nematophila (strain ATCC 19061 / DSM 3370 / CCUG 14189 / LMG 1036 / NCIMB 9965 / AN6)</name>
    <dbReference type="NCBI Taxonomy" id="406817"/>
    <lineage>
        <taxon>Bacteria</taxon>
        <taxon>Pseudomonadati</taxon>
        <taxon>Pseudomonadota</taxon>
        <taxon>Gammaproteobacteria</taxon>
        <taxon>Enterobacterales</taxon>
        <taxon>Morganellaceae</taxon>
        <taxon>Xenorhabdus</taxon>
    </lineage>
</organism>
<accession>D3VEI1</accession>